<keyword evidence="4 15" id="KW-0813">Transport</keyword>
<dbReference type="InterPro" id="IPR028082">
    <property type="entry name" value="Peripla_BP_I"/>
</dbReference>
<dbReference type="Pfam" id="PF00060">
    <property type="entry name" value="Lig_chan"/>
    <property type="match status" value="1"/>
</dbReference>
<evidence type="ECO:0000256" key="6">
    <source>
        <dbReference type="ARBA" id="ARBA00022729"/>
    </source>
</evidence>
<dbReference type="FunFam" id="3.40.190.10:FF:000039">
    <property type="entry name" value="Glutamate receptor"/>
    <property type="match status" value="1"/>
</dbReference>
<dbReference type="InterPro" id="IPR017103">
    <property type="entry name" value="Iontropic_Glu_rcpt_pln"/>
</dbReference>
<evidence type="ECO:0000256" key="10">
    <source>
        <dbReference type="ARBA" id="ARBA00023170"/>
    </source>
</evidence>
<organism evidence="19 20">
    <name type="scientific">Olea europaea subsp. europaea</name>
    <dbReference type="NCBI Taxonomy" id="158383"/>
    <lineage>
        <taxon>Eukaryota</taxon>
        <taxon>Viridiplantae</taxon>
        <taxon>Streptophyta</taxon>
        <taxon>Embryophyta</taxon>
        <taxon>Tracheophyta</taxon>
        <taxon>Spermatophyta</taxon>
        <taxon>Magnoliopsida</taxon>
        <taxon>eudicotyledons</taxon>
        <taxon>Gunneridae</taxon>
        <taxon>Pentapetalae</taxon>
        <taxon>asterids</taxon>
        <taxon>lamiids</taxon>
        <taxon>Lamiales</taxon>
        <taxon>Oleaceae</taxon>
        <taxon>Oleeae</taxon>
        <taxon>Olea</taxon>
    </lineage>
</organism>
<comment type="similarity">
    <text evidence="2 15">Belongs to the glutamate-gated ion channel (TC 1.A.10.1) family.</text>
</comment>
<feature type="transmembrane region" description="Helical" evidence="16">
    <location>
        <begin position="630"/>
        <end position="648"/>
    </location>
</feature>
<dbReference type="CDD" id="cd19990">
    <property type="entry name" value="PBP1_GABAb_receptor_plant"/>
    <property type="match status" value="1"/>
</dbReference>
<comment type="function">
    <text evidence="15">Glutamate-gated receptor that probably acts as non-selective cation channel.</text>
</comment>
<evidence type="ECO:0000256" key="9">
    <source>
        <dbReference type="ARBA" id="ARBA00023136"/>
    </source>
</evidence>
<evidence type="ECO:0000256" key="1">
    <source>
        <dbReference type="ARBA" id="ARBA00004141"/>
    </source>
</evidence>
<dbReference type="PANTHER" id="PTHR18966">
    <property type="entry name" value="IONOTROPIC GLUTAMATE RECEPTOR"/>
    <property type="match status" value="1"/>
</dbReference>
<accession>A0A8S0SRU0</accession>
<reference evidence="19 20" key="1">
    <citation type="submission" date="2019-12" db="EMBL/GenBank/DDBJ databases">
        <authorList>
            <person name="Alioto T."/>
            <person name="Alioto T."/>
            <person name="Gomez Garrido J."/>
        </authorList>
    </citation>
    <scope>NUCLEOTIDE SEQUENCE [LARGE SCALE GENOMIC DNA]</scope>
</reference>
<evidence type="ECO:0000313" key="20">
    <source>
        <dbReference type="Proteomes" id="UP000594638"/>
    </source>
</evidence>
<sequence>MANVCRILIFSIFFGILTDELYAANLISSSNRIQEIEVGVIVDMGSWVGKTIHACISMAISDFYETNSHYTTRTVLHVRDSHGRPLGVLSAAVDLLENSKVHAIIGLETFFEDKFLAILTEKAKIPILSFAPSVTSNEFPYIVKIRSDEASQFDGIASIVKSFEWNDVVLIYEEYTNKDRTTIPHWVKSFEGKNIHLSYRSVISLSSKDNEILNELRKITTLETKIYVVHMSLSLAYRLLVNAKRLGMMKDEYVWIISDKAMNSVHSMDFDVAESLQGTLGFKANIAESSKLQNVTARWRREFHYEDPKMESKELPVVGIWAYDTMQALAEAVERVETLNAKDQVEGFLHSHGGMVLLHELSQVRFEGLSGEFELGDGKLFPEEFNLVNVQDNEERRMGVWMPKDGSFRELNSSVCSFNHSKDSNSFTCHRGYRIIPRGALLQTRGRKKLRIGVPVKPSFKELVDVRYDPQTNATIISGYCIDVFESAVKALRHELLYEFIPMPDGSYNDYLQQVYLQTYDAVVGDVTITSNRSQYVDFTLPFTELGVGMVARLDDKDPWFFLKPFSKRLWMVSAGSFILTGFVVWLIEHPINEEFQGSKASQLGTIVWFAASTLVYAHREKLKSNISKFVVGVWLFVVLILTSSYTANLSSLLTVQRIKLVKGDSIGANAFVQGFTVSNLNFQDNMLMPYPSPERYDEALRRGSKNGGAGAIIDEIPYIKLFLSKYPHDYAMIESQETTNGFGFAFQKGSPLAHEMSKAIARLREKGKLREIEKKWFRSQSSPLSRDTETKTSRTLGVNRFFGLFLISGISKAVAILLFFIFVLHQKLSKSCIFRCWPEEKLCQFFRNLFF</sequence>
<keyword evidence="8 15" id="KW-0406">Ion transport</keyword>
<dbReference type="Pfam" id="PF10613">
    <property type="entry name" value="Lig_chan-Glu_bd"/>
    <property type="match status" value="1"/>
</dbReference>
<evidence type="ECO:0000313" key="19">
    <source>
        <dbReference type="EMBL" id="CAA2995488.1"/>
    </source>
</evidence>
<dbReference type="Gene3D" id="3.40.190.10">
    <property type="entry name" value="Periplasmic binding protein-like II"/>
    <property type="match status" value="3"/>
</dbReference>
<feature type="domain" description="Ionotropic glutamate receptor C-terminal" evidence="18">
    <location>
        <begin position="449"/>
        <end position="780"/>
    </location>
</feature>
<evidence type="ECO:0000256" key="13">
    <source>
        <dbReference type="ARBA" id="ARBA00023303"/>
    </source>
</evidence>
<dbReference type="Gene3D" id="1.10.287.70">
    <property type="match status" value="1"/>
</dbReference>
<keyword evidence="9 15" id="KW-0472">Membrane</keyword>
<name>A0A8S0SRU0_OLEEU</name>
<dbReference type="GO" id="GO:0015276">
    <property type="term" value="F:ligand-gated monoatomic ion channel activity"/>
    <property type="evidence" value="ECO:0007669"/>
    <property type="project" value="InterPro"/>
</dbReference>
<feature type="transmembrane region" description="Helical" evidence="16">
    <location>
        <begin position="600"/>
        <end position="618"/>
    </location>
</feature>
<dbReference type="InterPro" id="IPR001320">
    <property type="entry name" value="Iontro_rcpt_C"/>
</dbReference>
<evidence type="ECO:0000256" key="16">
    <source>
        <dbReference type="SAM" id="Phobius"/>
    </source>
</evidence>
<feature type="transmembrane region" description="Helical" evidence="16">
    <location>
        <begin position="570"/>
        <end position="588"/>
    </location>
</feature>
<protein>
    <recommendedName>
        <fullName evidence="15">Glutamate receptor</fullName>
    </recommendedName>
</protein>
<evidence type="ECO:0000256" key="3">
    <source>
        <dbReference type="ARBA" id="ARBA00011095"/>
    </source>
</evidence>
<dbReference type="InterPro" id="IPR044440">
    <property type="entry name" value="GABAb_receptor_plant_PBP1"/>
</dbReference>
<comment type="caution">
    <text evidence="19">The sequence shown here is derived from an EMBL/GenBank/DDBJ whole genome shotgun (WGS) entry which is preliminary data.</text>
</comment>
<keyword evidence="10 15" id="KW-0675">Receptor</keyword>
<comment type="function">
    <text evidence="14">Glutamate-gated receptor that probably acts as a non-selective cation channel. May be involved in light-signal transduction and calcium homeostasis via the regulation of calcium influx into cells.</text>
</comment>
<dbReference type="SMART" id="SM00079">
    <property type="entry name" value="PBPe"/>
    <property type="match status" value="1"/>
</dbReference>
<dbReference type="InterPro" id="IPR019594">
    <property type="entry name" value="Glu/Gly-bd"/>
</dbReference>
<keyword evidence="20" id="KW-1185">Reference proteome</keyword>
<dbReference type="Proteomes" id="UP000594638">
    <property type="component" value="Unassembled WGS sequence"/>
</dbReference>
<evidence type="ECO:0000256" key="5">
    <source>
        <dbReference type="ARBA" id="ARBA00022692"/>
    </source>
</evidence>
<evidence type="ECO:0000256" key="14">
    <source>
        <dbReference type="ARBA" id="ARBA00049638"/>
    </source>
</evidence>
<evidence type="ECO:0000256" key="7">
    <source>
        <dbReference type="ARBA" id="ARBA00022989"/>
    </source>
</evidence>
<feature type="chain" id="PRO_5035751537" description="Glutamate receptor" evidence="17">
    <location>
        <begin position="24"/>
        <end position="852"/>
    </location>
</feature>
<keyword evidence="11" id="KW-0325">Glycoprotein</keyword>
<evidence type="ECO:0000256" key="11">
    <source>
        <dbReference type="ARBA" id="ARBA00023180"/>
    </source>
</evidence>
<evidence type="ECO:0000256" key="17">
    <source>
        <dbReference type="SAM" id="SignalP"/>
    </source>
</evidence>
<dbReference type="Gene3D" id="3.40.50.2300">
    <property type="match status" value="2"/>
</dbReference>
<keyword evidence="7 16" id="KW-1133">Transmembrane helix</keyword>
<keyword evidence="12 15" id="KW-1071">Ligand-gated ion channel</keyword>
<feature type="signal peptide" evidence="17">
    <location>
        <begin position="1"/>
        <end position="23"/>
    </location>
</feature>
<keyword evidence="6 17" id="KW-0732">Signal</keyword>
<dbReference type="FunFam" id="1.10.287.70:FF:000037">
    <property type="entry name" value="Glutamate receptor"/>
    <property type="match status" value="1"/>
</dbReference>
<dbReference type="InterPro" id="IPR015683">
    <property type="entry name" value="Ionotropic_Glu_rcpt"/>
</dbReference>
<dbReference type="AlphaFoldDB" id="A0A8S0SRU0"/>
<keyword evidence="5 16" id="KW-0812">Transmembrane</keyword>
<dbReference type="OrthoDB" id="5984008at2759"/>
<dbReference type="Gramene" id="OE9A021997T1">
    <property type="protein sequence ID" value="OE9A021997C1"/>
    <property type="gene ID" value="OE9A021997"/>
</dbReference>
<evidence type="ECO:0000256" key="8">
    <source>
        <dbReference type="ARBA" id="ARBA00023065"/>
    </source>
</evidence>
<dbReference type="FunFam" id="3.40.190.10:FF:000103">
    <property type="entry name" value="Glutamate receptor"/>
    <property type="match status" value="1"/>
</dbReference>
<evidence type="ECO:0000259" key="18">
    <source>
        <dbReference type="SMART" id="SM00079"/>
    </source>
</evidence>
<dbReference type="InterPro" id="IPR001828">
    <property type="entry name" value="ANF_lig-bd_rcpt"/>
</dbReference>
<gene>
    <name evidence="19" type="ORF">OLEA9_A021997</name>
</gene>
<feature type="transmembrane region" description="Helical" evidence="16">
    <location>
        <begin position="802"/>
        <end position="825"/>
    </location>
</feature>
<comment type="subunit">
    <text evidence="3">May form heteromers.</text>
</comment>
<proteinExistence type="inferred from homology"/>
<dbReference type="Pfam" id="PF01094">
    <property type="entry name" value="ANF_receptor"/>
    <property type="match status" value="1"/>
</dbReference>
<evidence type="ECO:0000256" key="4">
    <source>
        <dbReference type="ARBA" id="ARBA00022448"/>
    </source>
</evidence>
<dbReference type="CDD" id="cd13686">
    <property type="entry name" value="GluR_Plant"/>
    <property type="match status" value="1"/>
</dbReference>
<keyword evidence="13 15" id="KW-0407">Ion channel</keyword>
<dbReference type="EMBL" id="CACTIH010005502">
    <property type="protein sequence ID" value="CAA2995488.1"/>
    <property type="molecule type" value="Genomic_DNA"/>
</dbReference>
<dbReference type="SUPFAM" id="SSF53822">
    <property type="entry name" value="Periplasmic binding protein-like I"/>
    <property type="match status" value="1"/>
</dbReference>
<evidence type="ECO:0000256" key="12">
    <source>
        <dbReference type="ARBA" id="ARBA00023286"/>
    </source>
</evidence>
<evidence type="ECO:0000256" key="2">
    <source>
        <dbReference type="ARBA" id="ARBA00008685"/>
    </source>
</evidence>
<dbReference type="SUPFAM" id="SSF53850">
    <property type="entry name" value="Periplasmic binding protein-like II"/>
    <property type="match status" value="1"/>
</dbReference>
<comment type="subcellular location">
    <subcellularLocation>
        <location evidence="1">Membrane</location>
        <topology evidence="1">Multi-pass membrane protein</topology>
    </subcellularLocation>
</comment>
<evidence type="ECO:0000256" key="15">
    <source>
        <dbReference type="PIRNR" id="PIRNR037090"/>
    </source>
</evidence>
<dbReference type="PIRSF" id="PIRSF037090">
    <property type="entry name" value="Iontro_Glu-like_rcpt_pln"/>
    <property type="match status" value="1"/>
</dbReference>
<dbReference type="GO" id="GO:0016020">
    <property type="term" value="C:membrane"/>
    <property type="evidence" value="ECO:0007669"/>
    <property type="project" value="UniProtKB-SubCell"/>
</dbReference>